<comment type="caution">
    <text evidence="3">The sequence shown here is derived from an EMBL/GenBank/DDBJ whole genome shotgun (WGS) entry which is preliminary data.</text>
</comment>
<reference evidence="3" key="1">
    <citation type="submission" date="2015-02" db="EMBL/GenBank/DDBJ databases">
        <authorList>
            <person name="Chooi Y.-H."/>
        </authorList>
    </citation>
    <scope>NUCLEOTIDE SEQUENCE [LARGE SCALE GENOMIC DNA]</scope>
    <source>
        <strain evidence="3">LAMA 915</strain>
    </source>
</reference>
<dbReference type="Pfam" id="PF13474">
    <property type="entry name" value="SnoaL_3"/>
    <property type="match status" value="1"/>
</dbReference>
<dbReference type="PROSITE" id="PS51257">
    <property type="entry name" value="PROKAR_LIPOPROTEIN"/>
    <property type="match status" value="1"/>
</dbReference>
<dbReference type="InterPro" id="IPR037401">
    <property type="entry name" value="SnoaL-like"/>
</dbReference>
<dbReference type="InterPro" id="IPR032710">
    <property type="entry name" value="NTF2-like_dom_sf"/>
</dbReference>
<dbReference type="RefSeq" id="WP_063512585.1">
    <property type="nucleotide sequence ID" value="NZ_JYNE01000024.1"/>
</dbReference>
<dbReference type="EMBL" id="JYNE01000024">
    <property type="protein sequence ID" value="KNH02046.1"/>
    <property type="molecule type" value="Genomic_DNA"/>
</dbReference>
<dbReference type="AlphaFoldDB" id="A0A0L1KDN4"/>
<dbReference type="Gene3D" id="3.10.450.50">
    <property type="match status" value="1"/>
</dbReference>
<dbReference type="SUPFAM" id="SSF54427">
    <property type="entry name" value="NTF2-like"/>
    <property type="match status" value="1"/>
</dbReference>
<dbReference type="Proteomes" id="UP000037446">
    <property type="component" value="Unassembled WGS sequence"/>
</dbReference>
<evidence type="ECO:0000313" key="3">
    <source>
        <dbReference type="EMBL" id="KNH02046.1"/>
    </source>
</evidence>
<feature type="signal peptide" evidence="1">
    <location>
        <begin position="1"/>
        <end position="23"/>
    </location>
</feature>
<dbReference type="PATRIC" id="fig|1306953.7.peg.2020"/>
<sequence length="163" mass="17747">MMQRIWILAAPLLLVTGCSAERAEPVDKDAIAQAVKTDVQSIVDAFNARDADAALAVNAPDTRVMSHGQPNMGFEENLATVRQYVSDPAVHLQVADEEVDVADAGDMAVYTATYDWEFTDPETGDVANEQGNWVMVFRRQEDGSLKIYREVISDIPASGEGVS</sequence>
<feature type="domain" description="SnoaL-like" evidence="2">
    <location>
        <begin position="39"/>
        <end position="156"/>
    </location>
</feature>
<protein>
    <recommendedName>
        <fullName evidence="2">SnoaL-like domain-containing protein</fullName>
    </recommendedName>
</protein>
<evidence type="ECO:0000259" key="2">
    <source>
        <dbReference type="Pfam" id="PF13474"/>
    </source>
</evidence>
<proteinExistence type="predicted"/>
<name>A0A0L1KDN4_9SPHN</name>
<feature type="chain" id="PRO_5005554774" description="SnoaL-like domain-containing protein" evidence="1">
    <location>
        <begin position="24"/>
        <end position="163"/>
    </location>
</feature>
<evidence type="ECO:0000313" key="4">
    <source>
        <dbReference type="Proteomes" id="UP000037446"/>
    </source>
</evidence>
<dbReference type="STRING" id="1306953.J121_1957"/>
<keyword evidence="1" id="KW-0732">Signal</keyword>
<organism evidence="3 4">
    <name type="scientific">Qipengyuania citrea LAMA 915</name>
    <dbReference type="NCBI Taxonomy" id="1306953"/>
    <lineage>
        <taxon>Bacteria</taxon>
        <taxon>Pseudomonadati</taxon>
        <taxon>Pseudomonadota</taxon>
        <taxon>Alphaproteobacteria</taxon>
        <taxon>Sphingomonadales</taxon>
        <taxon>Erythrobacteraceae</taxon>
        <taxon>Qipengyuania</taxon>
    </lineage>
</organism>
<evidence type="ECO:0000256" key="1">
    <source>
        <dbReference type="SAM" id="SignalP"/>
    </source>
</evidence>
<accession>A0A0L1KDN4</accession>
<gene>
    <name evidence="3" type="ORF">J121_1957</name>
</gene>